<evidence type="ECO:0000313" key="2">
    <source>
        <dbReference type="Proteomes" id="UP001609176"/>
    </source>
</evidence>
<comment type="caution">
    <text evidence="1">The sequence shown here is derived from an EMBL/GenBank/DDBJ whole genome shotgun (WGS) entry which is preliminary data.</text>
</comment>
<evidence type="ECO:0000313" key="1">
    <source>
        <dbReference type="EMBL" id="MFH5241160.1"/>
    </source>
</evidence>
<dbReference type="Proteomes" id="UP001609176">
    <property type="component" value="Unassembled WGS sequence"/>
</dbReference>
<protein>
    <submittedName>
        <fullName evidence="1">Uncharacterized protein</fullName>
    </submittedName>
</protein>
<sequence>MGLAMTKGGTVPHRRNCAQMAGLSRLAPSIGVADFVSYIDVLVYLRPLLSMTARDCGSSIQVEHQLTER</sequence>
<dbReference type="EMBL" id="JBIMSP010000004">
    <property type="protein sequence ID" value="MFH5241160.1"/>
    <property type="molecule type" value="Genomic_DNA"/>
</dbReference>
<gene>
    <name evidence="1" type="ORF">ACHIPV_04575</name>
</gene>
<organism evidence="1 2">
    <name type="scientific">Antrihabitans spumae</name>
    <dbReference type="NCBI Taxonomy" id="3373370"/>
    <lineage>
        <taxon>Bacteria</taxon>
        <taxon>Bacillati</taxon>
        <taxon>Actinomycetota</taxon>
        <taxon>Actinomycetes</taxon>
        <taxon>Mycobacteriales</taxon>
        <taxon>Nocardiaceae</taxon>
        <taxon>Antrihabitans</taxon>
    </lineage>
</organism>
<proteinExistence type="predicted"/>
<name>A0ABW7KFE5_9NOCA</name>
<accession>A0ABW7KFE5</accession>
<dbReference type="RefSeq" id="WP_395123632.1">
    <property type="nucleotide sequence ID" value="NZ_JBIMSP010000004.1"/>
</dbReference>
<reference evidence="1 2" key="1">
    <citation type="submission" date="2024-10" db="EMBL/GenBank/DDBJ databases">
        <authorList>
            <person name="Riesco R."/>
        </authorList>
    </citation>
    <scope>NUCLEOTIDE SEQUENCE [LARGE SCALE GENOMIC DNA]</scope>
    <source>
        <strain evidence="1 2">NCIMB 15448</strain>
    </source>
</reference>